<feature type="repeat" description="TPR" evidence="9">
    <location>
        <begin position="165"/>
        <end position="198"/>
    </location>
</feature>
<evidence type="ECO:0000313" key="14">
    <source>
        <dbReference type="Proteomes" id="UP001597548"/>
    </source>
</evidence>
<evidence type="ECO:0000256" key="6">
    <source>
        <dbReference type="ARBA" id="ARBA00022777"/>
    </source>
</evidence>
<keyword evidence="10" id="KW-0472">Membrane</keyword>
<keyword evidence="10" id="KW-0812">Transmembrane</keyword>
<gene>
    <name evidence="13" type="ORF">ACFS29_04610</name>
</gene>
<evidence type="ECO:0000256" key="9">
    <source>
        <dbReference type="PROSITE-ProRule" id="PRU00339"/>
    </source>
</evidence>
<proteinExistence type="predicted"/>
<dbReference type="InterPro" id="IPR011990">
    <property type="entry name" value="TPR-like_helical_dom_sf"/>
</dbReference>
<evidence type="ECO:0000256" key="10">
    <source>
        <dbReference type="SAM" id="Phobius"/>
    </source>
</evidence>
<protein>
    <recommendedName>
        <fullName evidence="2">histidine kinase</fullName>
        <ecNumber evidence="2">2.7.13.3</ecNumber>
    </recommendedName>
</protein>
<name>A0ABW5ZPI0_9FLAO</name>
<dbReference type="SMART" id="SM00387">
    <property type="entry name" value="HATPase_c"/>
    <property type="match status" value="1"/>
</dbReference>
<evidence type="ECO:0000256" key="8">
    <source>
        <dbReference type="ARBA" id="ARBA00023012"/>
    </source>
</evidence>
<dbReference type="Pfam" id="PF02518">
    <property type="entry name" value="HATPase_c"/>
    <property type="match status" value="1"/>
</dbReference>
<comment type="caution">
    <text evidence="13">The sequence shown here is derived from an EMBL/GenBank/DDBJ whole genome shotgun (WGS) entry which is preliminary data.</text>
</comment>
<evidence type="ECO:0000256" key="7">
    <source>
        <dbReference type="ARBA" id="ARBA00022840"/>
    </source>
</evidence>
<dbReference type="EMBL" id="JBHUOS010000001">
    <property type="protein sequence ID" value="MFD2914910.1"/>
    <property type="molecule type" value="Genomic_DNA"/>
</dbReference>
<evidence type="ECO:0000313" key="13">
    <source>
        <dbReference type="EMBL" id="MFD2914910.1"/>
    </source>
</evidence>
<keyword evidence="10" id="KW-1133">Transmembrane helix</keyword>
<feature type="transmembrane region" description="Helical" evidence="10">
    <location>
        <begin position="403"/>
        <end position="424"/>
    </location>
</feature>
<dbReference type="SUPFAM" id="SSF55874">
    <property type="entry name" value="ATPase domain of HSP90 chaperone/DNA topoisomerase II/histidine kinase"/>
    <property type="match status" value="1"/>
</dbReference>
<dbReference type="InterPro" id="IPR050482">
    <property type="entry name" value="Sensor_HK_TwoCompSys"/>
</dbReference>
<dbReference type="RefSeq" id="WP_194507423.1">
    <property type="nucleotide sequence ID" value="NZ_JADILU010000003.1"/>
</dbReference>
<accession>A0ABW5ZPI0</accession>
<keyword evidence="11" id="KW-0732">Signal</keyword>
<feature type="signal peptide" evidence="11">
    <location>
        <begin position="1"/>
        <end position="20"/>
    </location>
</feature>
<dbReference type="PROSITE" id="PS50005">
    <property type="entry name" value="TPR"/>
    <property type="match status" value="3"/>
</dbReference>
<reference evidence="14" key="1">
    <citation type="journal article" date="2019" name="Int. J. Syst. Evol. Microbiol.">
        <title>The Global Catalogue of Microorganisms (GCM) 10K type strain sequencing project: providing services to taxonomists for standard genome sequencing and annotation.</title>
        <authorList>
            <consortium name="The Broad Institute Genomics Platform"/>
            <consortium name="The Broad Institute Genome Sequencing Center for Infectious Disease"/>
            <person name="Wu L."/>
            <person name="Ma J."/>
        </authorList>
    </citation>
    <scope>NUCLEOTIDE SEQUENCE [LARGE SCALE GENOMIC DNA]</scope>
    <source>
        <strain evidence="14">KCTC 32514</strain>
    </source>
</reference>
<comment type="catalytic activity">
    <reaction evidence="1">
        <text>ATP + protein L-histidine = ADP + protein N-phospho-L-histidine.</text>
        <dbReference type="EC" id="2.7.13.3"/>
    </reaction>
</comment>
<feature type="repeat" description="TPR" evidence="9">
    <location>
        <begin position="125"/>
        <end position="158"/>
    </location>
</feature>
<keyword evidence="6" id="KW-0418">Kinase</keyword>
<evidence type="ECO:0000256" key="11">
    <source>
        <dbReference type="SAM" id="SignalP"/>
    </source>
</evidence>
<keyword evidence="8" id="KW-0902">Two-component regulatory system</keyword>
<sequence>MRFRSYIFSVLVLISNVIYAFQNNDSQIFQDSIRVEVAKLSDSLRAQKYYNASFHALQRLNDLKLTRLYADSSMYYAKLSGFKDSEAKSHFQYGLIDRIEGNYESALKHLDLNIKYFKNDSTLVAYSLFQVGVIHRALGDYNKSLETYIEILNIFEKRKDSFAVASTLNSIGNIYGDMKKPDDAITNFSNALEIFEAKKEQRDVVNTHKNMSKMYLLKQDTLTAKSHLKKALLIARASQEDYEIAKVLSTLGNVNLNLNLDDAFNYLNEAKQIFEDKNFRRELIPIYRDLGEFYQKQSNYKLAFDAYEKSLHLAEDYKELPYLKDAYHGLSELYKLTGDYKMAFDFQNKFIATKDSLFNTENLKTINRLQKQFEAKKKDNEIYEQKLQLETQKSEIQKKNMQFNYALGFAFLLLLISIASWLVYKQRQKRKDQELLVVKNEAQIHSLESLIEGEEKERLRIAKELHDGVNGDLSAIKHKLNTLLELNNKTIKEAVVMIDKSCEQVRAISHNLVPPALENFDLESAISDYCTNMNNVHEPQIQFNYLGDTLNLPKLMEVNIYRITQELVINSIKHAEAKEINVQLSSRNNTVQLSVDDDGKGFDISNITSNGIGISNIKNRVAFLNGEIDFVSSENGTSVNILIDTSKFNHD</sequence>
<evidence type="ECO:0000256" key="3">
    <source>
        <dbReference type="ARBA" id="ARBA00022553"/>
    </source>
</evidence>
<evidence type="ECO:0000256" key="2">
    <source>
        <dbReference type="ARBA" id="ARBA00012438"/>
    </source>
</evidence>
<dbReference type="Pfam" id="PF07730">
    <property type="entry name" value="HisKA_3"/>
    <property type="match status" value="1"/>
</dbReference>
<dbReference type="PROSITE" id="PS50109">
    <property type="entry name" value="HIS_KIN"/>
    <property type="match status" value="1"/>
</dbReference>
<organism evidence="13 14">
    <name type="scientific">Psychroserpens luteus</name>
    <dbReference type="NCBI Taxonomy" id="1434066"/>
    <lineage>
        <taxon>Bacteria</taxon>
        <taxon>Pseudomonadati</taxon>
        <taxon>Bacteroidota</taxon>
        <taxon>Flavobacteriia</taxon>
        <taxon>Flavobacteriales</taxon>
        <taxon>Flavobacteriaceae</taxon>
        <taxon>Psychroserpens</taxon>
    </lineage>
</organism>
<evidence type="ECO:0000256" key="5">
    <source>
        <dbReference type="ARBA" id="ARBA00022741"/>
    </source>
</evidence>
<dbReference type="Gene3D" id="3.30.565.10">
    <property type="entry name" value="Histidine kinase-like ATPase, C-terminal domain"/>
    <property type="match status" value="1"/>
</dbReference>
<dbReference type="Proteomes" id="UP001597548">
    <property type="component" value="Unassembled WGS sequence"/>
</dbReference>
<evidence type="ECO:0000256" key="1">
    <source>
        <dbReference type="ARBA" id="ARBA00000085"/>
    </source>
</evidence>
<dbReference type="SMART" id="SM00028">
    <property type="entry name" value="TPR"/>
    <property type="match status" value="6"/>
</dbReference>
<evidence type="ECO:0000259" key="12">
    <source>
        <dbReference type="PROSITE" id="PS50109"/>
    </source>
</evidence>
<dbReference type="Pfam" id="PF13424">
    <property type="entry name" value="TPR_12"/>
    <property type="match status" value="2"/>
</dbReference>
<dbReference type="SUPFAM" id="SSF48452">
    <property type="entry name" value="TPR-like"/>
    <property type="match status" value="2"/>
</dbReference>
<dbReference type="CDD" id="cd16917">
    <property type="entry name" value="HATPase_UhpB-NarQ-NarX-like"/>
    <property type="match status" value="1"/>
</dbReference>
<dbReference type="Gene3D" id="1.20.5.1930">
    <property type="match status" value="1"/>
</dbReference>
<dbReference type="Gene3D" id="1.25.40.10">
    <property type="entry name" value="Tetratricopeptide repeat domain"/>
    <property type="match status" value="2"/>
</dbReference>
<dbReference type="PANTHER" id="PTHR24421:SF10">
    <property type="entry name" value="NITRATE_NITRITE SENSOR PROTEIN NARQ"/>
    <property type="match status" value="1"/>
</dbReference>
<feature type="repeat" description="TPR" evidence="9">
    <location>
        <begin position="284"/>
        <end position="317"/>
    </location>
</feature>
<keyword evidence="9" id="KW-0802">TPR repeat</keyword>
<keyword evidence="14" id="KW-1185">Reference proteome</keyword>
<keyword evidence="4" id="KW-0808">Transferase</keyword>
<feature type="domain" description="Histidine kinase" evidence="12">
    <location>
        <begin position="464"/>
        <end position="647"/>
    </location>
</feature>
<dbReference type="InterPro" id="IPR003594">
    <property type="entry name" value="HATPase_dom"/>
</dbReference>
<keyword evidence="3" id="KW-0597">Phosphoprotein</keyword>
<dbReference type="InterPro" id="IPR019734">
    <property type="entry name" value="TPR_rpt"/>
</dbReference>
<keyword evidence="7" id="KW-0067">ATP-binding</keyword>
<dbReference type="PANTHER" id="PTHR24421">
    <property type="entry name" value="NITRATE/NITRITE SENSOR PROTEIN NARX-RELATED"/>
    <property type="match status" value="1"/>
</dbReference>
<dbReference type="InterPro" id="IPR005467">
    <property type="entry name" value="His_kinase_dom"/>
</dbReference>
<dbReference type="InterPro" id="IPR011712">
    <property type="entry name" value="Sig_transdc_His_kin_sub3_dim/P"/>
</dbReference>
<dbReference type="EC" id="2.7.13.3" evidence="2"/>
<evidence type="ECO:0000256" key="4">
    <source>
        <dbReference type="ARBA" id="ARBA00022679"/>
    </source>
</evidence>
<dbReference type="InterPro" id="IPR036890">
    <property type="entry name" value="HATPase_C_sf"/>
</dbReference>
<feature type="chain" id="PRO_5047227572" description="histidine kinase" evidence="11">
    <location>
        <begin position="21"/>
        <end position="651"/>
    </location>
</feature>
<keyword evidence="5" id="KW-0547">Nucleotide-binding</keyword>